<dbReference type="GO" id="GO:0032233">
    <property type="term" value="P:positive regulation of actin filament bundle assembly"/>
    <property type="evidence" value="ECO:0007669"/>
    <property type="project" value="TreeGrafter"/>
</dbReference>
<dbReference type="InterPro" id="IPR003124">
    <property type="entry name" value="WH2_dom"/>
</dbReference>
<feature type="region of interest" description="Disordered" evidence="1">
    <location>
        <begin position="469"/>
        <end position="632"/>
    </location>
</feature>
<feature type="non-terminal residue" evidence="4">
    <location>
        <position position="632"/>
    </location>
</feature>
<feature type="region of interest" description="Disordered" evidence="1">
    <location>
        <begin position="359"/>
        <end position="397"/>
    </location>
</feature>
<feature type="domain" description="WH2" evidence="2">
    <location>
        <begin position="604"/>
        <end position="621"/>
    </location>
</feature>
<feature type="compositionally biased region" description="Polar residues" evidence="1">
    <location>
        <begin position="246"/>
        <end position="266"/>
    </location>
</feature>
<feature type="non-terminal residue" evidence="4">
    <location>
        <position position="1"/>
    </location>
</feature>
<dbReference type="PROSITE" id="PS51082">
    <property type="entry name" value="WH2"/>
    <property type="match status" value="1"/>
</dbReference>
<dbReference type="GO" id="GO:0009898">
    <property type="term" value="C:cytoplasmic side of plasma membrane"/>
    <property type="evidence" value="ECO:0007669"/>
    <property type="project" value="TreeGrafter"/>
</dbReference>
<protein>
    <submittedName>
        <fullName evidence="4">MTSS1 protein</fullName>
    </submittedName>
</protein>
<dbReference type="InterPro" id="IPR027267">
    <property type="entry name" value="AH/BAR_dom_sf"/>
</dbReference>
<organism evidence="4 5">
    <name type="scientific">Tricholaema leucomelas</name>
    <name type="common">pied barbet</name>
    <dbReference type="NCBI Taxonomy" id="240729"/>
    <lineage>
        <taxon>Eukaryota</taxon>
        <taxon>Metazoa</taxon>
        <taxon>Chordata</taxon>
        <taxon>Craniata</taxon>
        <taxon>Vertebrata</taxon>
        <taxon>Euteleostomi</taxon>
        <taxon>Archelosauria</taxon>
        <taxon>Archosauria</taxon>
        <taxon>Dinosauria</taxon>
        <taxon>Saurischia</taxon>
        <taxon>Theropoda</taxon>
        <taxon>Coelurosauria</taxon>
        <taxon>Aves</taxon>
        <taxon>Neognathae</taxon>
        <taxon>Neoaves</taxon>
        <taxon>Telluraves</taxon>
        <taxon>Coraciimorphae</taxon>
        <taxon>Piciformes</taxon>
        <taxon>Lybiidae</taxon>
        <taxon>Tricholaema lacrymosa</taxon>
    </lineage>
</organism>
<dbReference type="OrthoDB" id="10061327at2759"/>
<feature type="domain" description="IMD" evidence="3">
    <location>
        <begin position="1"/>
        <end position="181"/>
    </location>
</feature>
<dbReference type="GO" id="GO:0005543">
    <property type="term" value="F:phospholipid binding"/>
    <property type="evidence" value="ECO:0007669"/>
    <property type="project" value="TreeGrafter"/>
</dbReference>
<evidence type="ECO:0000256" key="1">
    <source>
        <dbReference type="SAM" id="MobiDB-lite"/>
    </source>
</evidence>
<dbReference type="InterPro" id="IPR030127">
    <property type="entry name" value="MTSS1/MTSS2"/>
</dbReference>
<gene>
    <name evidence="4" type="primary">Mtss1</name>
    <name evidence="4" type="ORF">TRILEU_R01940</name>
</gene>
<dbReference type="CDD" id="cd22060">
    <property type="entry name" value="WH2_MTSS1"/>
    <property type="match status" value="1"/>
</dbReference>
<sequence>GGTREIGSALTRMCMRHRSIESKLRQFSSALIDCLINPLQEQMEEWKKVANQLDKDHAKEYKKARQEIKKKSSDTLKLQKKAKKGRGDIQPQLDSALQDVNDKYLLLEETEKQAVRKALIEERGRFCTFISMLRPVIEEEISMLGEITHLQTISDDLKSLTMDPHKLPSSSEQVILDLKGSDYSWSYQTPPSSPSTTMSRKSSVCSSLNSVNSSDSRSSGSHSHSPSSHYRYRSSNLPQQAPMRLSSVSSHDSGFMSQDAFQSKSPSPMPPEAPNQLSNGFYHCSLSSDPSVASVGAGPFPHFPPVSRAWTRAPSALLPDYVHYYTIGPGMLPSSKIPSWKDWAKPGPYDQPVVNTLQRRKEKREPDLNGGAQTGPAAAAEEAQRPRSMTVSAATRGEEMEACEELTLALTRGLQLDTQRSSRDSLQCSSGYSTQTTTPCCSEDTIPSQGLPTTLGPVIVTPGVATIRRTPSTKPSVRRGTIGGGPIPIKTPVIPVKTPTVPDIPGGLPGALAGTEECPEQSPESSAAGDGGQGVTSMPSSSWSGQASVNPPPSSQKLGAADEQRQAVPESEGEESDRDGVNALTPTGQPELDPGELSPGDAPQGEDMLNAIRRGVKLKKTTTNDRSAPRIS</sequence>
<comment type="caution">
    <text evidence="4">The sequence shown here is derived from an EMBL/GenBank/DDBJ whole genome shotgun (WGS) entry which is preliminary data.</text>
</comment>
<dbReference type="Proteomes" id="UP000627253">
    <property type="component" value="Unassembled WGS sequence"/>
</dbReference>
<dbReference type="GO" id="GO:0015629">
    <property type="term" value="C:actin cytoskeleton"/>
    <property type="evidence" value="ECO:0007669"/>
    <property type="project" value="TreeGrafter"/>
</dbReference>
<evidence type="ECO:0000313" key="4">
    <source>
        <dbReference type="EMBL" id="NXX46803.1"/>
    </source>
</evidence>
<feature type="compositionally biased region" description="Low complexity" evidence="1">
    <location>
        <begin position="186"/>
        <end position="236"/>
    </location>
</feature>
<dbReference type="AlphaFoldDB" id="A0A852IST9"/>
<dbReference type="PANTHER" id="PTHR15708">
    <property type="entry name" value="ACTIN BUNDLING/MISSING IN METASTASIS-RELATED"/>
    <property type="match status" value="1"/>
</dbReference>
<name>A0A852IST9_9PICI</name>
<feature type="compositionally biased region" description="Low complexity" evidence="1">
    <location>
        <begin position="487"/>
        <end position="501"/>
    </location>
</feature>
<reference evidence="4" key="1">
    <citation type="submission" date="2020-02" db="EMBL/GenBank/DDBJ databases">
        <title>Bird 10,000 Genomes (B10K) Project - Family phase.</title>
        <authorList>
            <person name="Zhang G."/>
        </authorList>
    </citation>
    <scope>NUCLEOTIDE SEQUENCE</scope>
    <source>
        <strain evidence="4">B10K-DU-002-37</strain>
        <tissue evidence="4">Muscle</tissue>
    </source>
</reference>
<accession>A0A852IST9</accession>
<feature type="region of interest" description="Disordered" evidence="1">
    <location>
        <begin position="71"/>
        <end position="90"/>
    </location>
</feature>
<dbReference type="Pfam" id="PF02205">
    <property type="entry name" value="WH2"/>
    <property type="match status" value="1"/>
</dbReference>
<feature type="region of interest" description="Disordered" evidence="1">
    <location>
        <begin position="186"/>
        <end position="277"/>
    </location>
</feature>
<dbReference type="PROSITE" id="PS51338">
    <property type="entry name" value="IMD"/>
    <property type="match status" value="1"/>
</dbReference>
<proteinExistence type="predicted"/>
<feature type="compositionally biased region" description="Polar residues" evidence="1">
    <location>
        <begin position="535"/>
        <end position="549"/>
    </location>
</feature>
<evidence type="ECO:0000259" key="3">
    <source>
        <dbReference type="PROSITE" id="PS51338"/>
    </source>
</evidence>
<dbReference type="InterPro" id="IPR013606">
    <property type="entry name" value="I-BAR_dom"/>
</dbReference>
<dbReference type="FunFam" id="1.20.1270.60:FF:000066">
    <property type="entry name" value="Metastasis suppressor protein 1"/>
    <property type="match status" value="1"/>
</dbReference>
<dbReference type="GO" id="GO:0034334">
    <property type="term" value="P:adherens junction maintenance"/>
    <property type="evidence" value="ECO:0007669"/>
    <property type="project" value="TreeGrafter"/>
</dbReference>
<dbReference type="Pfam" id="PF08397">
    <property type="entry name" value="IMD"/>
    <property type="match status" value="1"/>
</dbReference>
<dbReference type="GO" id="GO:0007009">
    <property type="term" value="P:plasma membrane organization"/>
    <property type="evidence" value="ECO:0007669"/>
    <property type="project" value="InterPro"/>
</dbReference>
<dbReference type="SUPFAM" id="SSF103657">
    <property type="entry name" value="BAR/IMD domain-like"/>
    <property type="match status" value="1"/>
</dbReference>
<dbReference type="Gene3D" id="1.20.1270.60">
    <property type="entry name" value="Arfaptin homology (AH) domain/BAR domain"/>
    <property type="match status" value="1"/>
</dbReference>
<evidence type="ECO:0000313" key="5">
    <source>
        <dbReference type="Proteomes" id="UP000627253"/>
    </source>
</evidence>
<keyword evidence="5" id="KW-1185">Reference proteome</keyword>
<dbReference type="PANTHER" id="PTHR15708:SF10">
    <property type="entry name" value="PROTEIN MTSS 1"/>
    <property type="match status" value="1"/>
</dbReference>
<dbReference type="EMBL" id="WAAF01013804">
    <property type="protein sequence ID" value="NXX46803.1"/>
    <property type="molecule type" value="Genomic_DNA"/>
</dbReference>
<dbReference type="GO" id="GO:0003779">
    <property type="term" value="F:actin binding"/>
    <property type="evidence" value="ECO:0007669"/>
    <property type="project" value="InterPro"/>
</dbReference>
<evidence type="ECO:0000259" key="2">
    <source>
        <dbReference type="PROSITE" id="PS51082"/>
    </source>
</evidence>